<dbReference type="GO" id="GO:0016491">
    <property type="term" value="F:oxidoreductase activity"/>
    <property type="evidence" value="ECO:0007669"/>
    <property type="project" value="InterPro"/>
</dbReference>
<dbReference type="Pfam" id="PF01370">
    <property type="entry name" value="Epimerase"/>
    <property type="match status" value="1"/>
</dbReference>
<keyword evidence="1" id="KW-0521">NADP</keyword>
<dbReference type="SUPFAM" id="SSF51735">
    <property type="entry name" value="NAD(P)-binding Rossmann-fold domains"/>
    <property type="match status" value="1"/>
</dbReference>
<accession>A0AA49JE29</accession>
<organism evidence="4">
    <name type="scientific">Roseihalotalea indica</name>
    <dbReference type="NCBI Taxonomy" id="2867963"/>
    <lineage>
        <taxon>Bacteria</taxon>
        <taxon>Pseudomonadati</taxon>
        <taxon>Bacteroidota</taxon>
        <taxon>Cytophagia</taxon>
        <taxon>Cytophagales</taxon>
        <taxon>Catalimonadaceae</taxon>
        <taxon>Roseihalotalea</taxon>
    </lineage>
</organism>
<dbReference type="PANTHER" id="PTHR43103">
    <property type="entry name" value="NUCLEOSIDE-DIPHOSPHATE-SUGAR EPIMERASE"/>
    <property type="match status" value="1"/>
</dbReference>
<dbReference type="InterPro" id="IPR036291">
    <property type="entry name" value="NAD(P)-bd_dom_sf"/>
</dbReference>
<dbReference type="InterPro" id="IPR001509">
    <property type="entry name" value="Epimerase_deHydtase"/>
</dbReference>
<name>A0AA49JE29_9BACT</name>
<dbReference type="EMBL" id="CP120682">
    <property type="protein sequence ID" value="WKN37493.1"/>
    <property type="molecule type" value="Genomic_DNA"/>
</dbReference>
<feature type="domain" description="NAD-dependent epimerase/dehydratase" evidence="3">
    <location>
        <begin position="3"/>
        <end position="241"/>
    </location>
</feature>
<keyword evidence="2" id="KW-0119">Carbohydrate metabolism</keyword>
<reference evidence="4" key="1">
    <citation type="journal article" date="2023" name="Comput. Struct. Biotechnol. J.">
        <title>Discovery of a novel marine Bacteroidetes with a rich repertoire of carbohydrate-active enzymes.</title>
        <authorList>
            <person name="Chen B."/>
            <person name="Liu G."/>
            <person name="Chen Q."/>
            <person name="Wang H."/>
            <person name="Liu L."/>
            <person name="Tang K."/>
        </authorList>
    </citation>
    <scope>NUCLEOTIDE SEQUENCE</scope>
    <source>
        <strain evidence="4">TK19036</strain>
    </source>
</reference>
<evidence type="ECO:0000256" key="1">
    <source>
        <dbReference type="ARBA" id="ARBA00022857"/>
    </source>
</evidence>
<dbReference type="PANTHER" id="PTHR43103:SF3">
    <property type="entry name" value="ADP-L-GLYCERO-D-MANNO-HEPTOSE-6-EPIMERASE"/>
    <property type="match status" value="1"/>
</dbReference>
<evidence type="ECO:0000313" key="4">
    <source>
        <dbReference type="EMBL" id="WKN37493.1"/>
    </source>
</evidence>
<protein>
    <submittedName>
        <fullName evidence="4">NAD-dependent epimerase/dehydratase family protein</fullName>
    </submittedName>
</protein>
<evidence type="ECO:0000256" key="2">
    <source>
        <dbReference type="ARBA" id="ARBA00023277"/>
    </source>
</evidence>
<dbReference type="InterPro" id="IPR050005">
    <property type="entry name" value="DenD"/>
</dbReference>
<gene>
    <name evidence="4" type="ORF">K4G66_02065</name>
</gene>
<dbReference type="Gene3D" id="3.40.50.720">
    <property type="entry name" value="NAD(P)-binding Rossmann-like Domain"/>
    <property type="match status" value="1"/>
</dbReference>
<dbReference type="Gene3D" id="3.90.25.10">
    <property type="entry name" value="UDP-galactose 4-epimerase, domain 1"/>
    <property type="match status" value="1"/>
</dbReference>
<dbReference type="NCBIfam" id="NF043036">
    <property type="entry name" value="ErythonDh"/>
    <property type="match status" value="1"/>
</dbReference>
<evidence type="ECO:0000259" key="3">
    <source>
        <dbReference type="Pfam" id="PF01370"/>
    </source>
</evidence>
<sequence>MKVIITGGGGFLGSQLTQTLCRHPYLTLAPGNQTEITEILAADLFIPEAVRSKATDLVTFLEADIADQSVVDAMITGEKEFVLFHLAAVVSGAGERDFDLAMQVNLDGTRYLFEACRRTDACPRVVFASSLAVYGGAYTPPVVSDTTKPLPQTTYGMTKLMGELMINDYSRKGFLDGRALRLPTIFIRPGRPNAAASSFASGLFREPLKGVDYHLPVSLDQEVPLLGYRKVVEAFIKAMECDSNVLGDDRTLTLPSRRYVVKDMINTLQAVAEAKGITLGKIIEEPNDYIISIVKGWPLGTEAARAEALGITADQNAEEVILHYIEDFLS</sequence>
<reference evidence="4" key="2">
    <citation type="journal article" date="2024" name="Antonie Van Leeuwenhoek">
        <title>Roseihalotalea indica gen. nov., sp. nov., a halophilic Bacteroidetes from mesopelagic Southwest Indian Ocean with higher carbohydrate metabolic potential.</title>
        <authorList>
            <person name="Chen B."/>
            <person name="Zhang M."/>
            <person name="Lin D."/>
            <person name="Ye J."/>
            <person name="Tang K."/>
        </authorList>
    </citation>
    <scope>NUCLEOTIDE SEQUENCE</scope>
    <source>
        <strain evidence="4">TK19036</strain>
    </source>
</reference>
<proteinExistence type="predicted"/>
<dbReference type="AlphaFoldDB" id="A0AA49JE29"/>